<accession>A0ABT0SG21</accession>
<dbReference type="EMBL" id="JAIKTS010000001">
    <property type="protein sequence ID" value="MCL7714252.1"/>
    <property type="molecule type" value="Genomic_DNA"/>
</dbReference>
<keyword evidence="3" id="KW-1185">Reference proteome</keyword>
<reference evidence="2 3" key="1">
    <citation type="submission" date="2021-08" db="EMBL/GenBank/DDBJ databases">
        <title>Novel members of of the genus Stenotrophomonas from differernt environment.</title>
        <authorList>
            <person name="Deng Y."/>
        </authorList>
    </citation>
    <scope>NUCLEOTIDE SEQUENCE [LARGE SCALE GENOMIC DNA]</scope>
    <source>
        <strain evidence="2 3">CPCC 101365</strain>
    </source>
</reference>
<dbReference type="InterPro" id="IPR016181">
    <property type="entry name" value="Acyl_CoA_acyltransferase"/>
</dbReference>
<sequence>MTPSPLRSEGLLLRPFEEADAGAFAEAVRESVASIRPWMAWATPDYSVEQALEWFAVCRAWHRAETALELGLFCPDSGRLLGGAGLNEIRDDPRFCNLGYWVRQSAQGQGIATRCVHALAGHGFTRLALQRIEIVVAVGNRASERVARKCGALHEGIARNRLAIDGRALDAHMFSLVP</sequence>
<evidence type="ECO:0000259" key="1">
    <source>
        <dbReference type="PROSITE" id="PS51186"/>
    </source>
</evidence>
<dbReference type="PANTHER" id="PTHR43441:SF10">
    <property type="entry name" value="ACETYLTRANSFERASE"/>
    <property type="match status" value="1"/>
</dbReference>
<proteinExistence type="predicted"/>
<organism evidence="2 3">
    <name type="scientific">Stenotrophomonas mori</name>
    <dbReference type="NCBI Taxonomy" id="2871096"/>
    <lineage>
        <taxon>Bacteria</taxon>
        <taxon>Pseudomonadati</taxon>
        <taxon>Pseudomonadota</taxon>
        <taxon>Gammaproteobacteria</taxon>
        <taxon>Lysobacterales</taxon>
        <taxon>Lysobacteraceae</taxon>
        <taxon>Stenotrophomonas</taxon>
    </lineage>
</organism>
<dbReference type="Proteomes" id="UP001431235">
    <property type="component" value="Unassembled WGS sequence"/>
</dbReference>
<gene>
    <name evidence="2" type="ORF">K5L01_06255</name>
</gene>
<dbReference type="PANTHER" id="PTHR43441">
    <property type="entry name" value="RIBOSOMAL-PROTEIN-SERINE ACETYLTRANSFERASE"/>
    <property type="match status" value="1"/>
</dbReference>
<comment type="caution">
    <text evidence="2">The sequence shown here is derived from an EMBL/GenBank/DDBJ whole genome shotgun (WGS) entry which is preliminary data.</text>
</comment>
<dbReference type="Gene3D" id="3.40.630.30">
    <property type="match status" value="1"/>
</dbReference>
<dbReference type="PROSITE" id="PS51186">
    <property type="entry name" value="GNAT"/>
    <property type="match status" value="1"/>
</dbReference>
<evidence type="ECO:0000313" key="3">
    <source>
        <dbReference type="Proteomes" id="UP001431235"/>
    </source>
</evidence>
<dbReference type="Pfam" id="PF13302">
    <property type="entry name" value="Acetyltransf_3"/>
    <property type="match status" value="1"/>
</dbReference>
<dbReference type="InterPro" id="IPR051908">
    <property type="entry name" value="Ribosomal_N-acetyltransferase"/>
</dbReference>
<feature type="domain" description="N-acetyltransferase" evidence="1">
    <location>
        <begin position="11"/>
        <end position="178"/>
    </location>
</feature>
<evidence type="ECO:0000313" key="2">
    <source>
        <dbReference type="EMBL" id="MCL7714252.1"/>
    </source>
</evidence>
<protein>
    <submittedName>
        <fullName evidence="2">GNAT family N-acetyltransferase</fullName>
    </submittedName>
</protein>
<dbReference type="RefSeq" id="WP_250062918.1">
    <property type="nucleotide sequence ID" value="NZ_JAIKTS010000001.1"/>
</dbReference>
<dbReference type="InterPro" id="IPR000182">
    <property type="entry name" value="GNAT_dom"/>
</dbReference>
<dbReference type="SUPFAM" id="SSF55729">
    <property type="entry name" value="Acyl-CoA N-acyltransferases (Nat)"/>
    <property type="match status" value="1"/>
</dbReference>
<name>A0ABT0SG21_9GAMM</name>